<comment type="caution">
    <text evidence="2">The sequence shown here is derived from an EMBL/GenBank/DDBJ whole genome shotgun (WGS) entry which is preliminary data.</text>
</comment>
<evidence type="ECO:0008006" key="4">
    <source>
        <dbReference type="Google" id="ProtNLM"/>
    </source>
</evidence>
<protein>
    <recommendedName>
        <fullName evidence="4">Secreted protein</fullName>
    </recommendedName>
</protein>
<dbReference type="Proteomes" id="UP001321473">
    <property type="component" value="Unassembled WGS sequence"/>
</dbReference>
<proteinExistence type="predicted"/>
<sequence>MTGQSLALIFCVSTVAASVASGNQFYNVYYGIRLLETDRVYGCLQCFALPCAPREIRARPLEGLMECCRACTVVGAGKECSVYREHPAIVCDRARRCDTNTQVCIK</sequence>
<gene>
    <name evidence="2" type="ORF">V5799_000753</name>
</gene>
<feature type="chain" id="PRO_5042951057" description="Secreted protein" evidence="1">
    <location>
        <begin position="23"/>
        <end position="106"/>
    </location>
</feature>
<reference evidence="2 3" key="1">
    <citation type="journal article" date="2023" name="Arcadia Sci">
        <title>De novo assembly of a long-read Amblyomma americanum tick genome.</title>
        <authorList>
            <person name="Chou S."/>
            <person name="Poskanzer K.E."/>
            <person name="Rollins M."/>
            <person name="Thuy-Boun P.S."/>
        </authorList>
    </citation>
    <scope>NUCLEOTIDE SEQUENCE [LARGE SCALE GENOMIC DNA]</scope>
    <source>
        <strain evidence="2">F_SG_1</strain>
        <tissue evidence="2">Salivary glands</tissue>
    </source>
</reference>
<name>A0AAQ4D255_AMBAM</name>
<organism evidence="2 3">
    <name type="scientific">Amblyomma americanum</name>
    <name type="common">Lone star tick</name>
    <dbReference type="NCBI Taxonomy" id="6943"/>
    <lineage>
        <taxon>Eukaryota</taxon>
        <taxon>Metazoa</taxon>
        <taxon>Ecdysozoa</taxon>
        <taxon>Arthropoda</taxon>
        <taxon>Chelicerata</taxon>
        <taxon>Arachnida</taxon>
        <taxon>Acari</taxon>
        <taxon>Parasitiformes</taxon>
        <taxon>Ixodida</taxon>
        <taxon>Ixodoidea</taxon>
        <taxon>Ixodidae</taxon>
        <taxon>Amblyomminae</taxon>
        <taxon>Amblyomma</taxon>
    </lineage>
</organism>
<dbReference type="AlphaFoldDB" id="A0AAQ4D255"/>
<evidence type="ECO:0000313" key="2">
    <source>
        <dbReference type="EMBL" id="KAK8756545.1"/>
    </source>
</evidence>
<evidence type="ECO:0000256" key="1">
    <source>
        <dbReference type="SAM" id="SignalP"/>
    </source>
</evidence>
<keyword evidence="1" id="KW-0732">Signal</keyword>
<evidence type="ECO:0000313" key="3">
    <source>
        <dbReference type="Proteomes" id="UP001321473"/>
    </source>
</evidence>
<dbReference type="EMBL" id="JARKHS020036157">
    <property type="protein sequence ID" value="KAK8756545.1"/>
    <property type="molecule type" value="Genomic_DNA"/>
</dbReference>
<keyword evidence="3" id="KW-1185">Reference proteome</keyword>
<feature type="signal peptide" evidence="1">
    <location>
        <begin position="1"/>
        <end position="22"/>
    </location>
</feature>
<accession>A0AAQ4D255</accession>